<name>R9ZVR8_9VIRU</name>
<organism evidence="1 2">
    <name type="scientific">Cellulophaga phage phi12:2</name>
    <dbReference type="NCBI Taxonomy" id="1327969"/>
    <lineage>
        <taxon>Viruses</taxon>
        <taxon>Viruses incertae sedis</taxon>
        <taxon>Obscuriviridae</taxon>
        <taxon>Cebaduodecimvirus</taxon>
        <taxon>Cebaduodecimvirus phi12duo</taxon>
    </lineage>
</organism>
<evidence type="ECO:0000313" key="1">
    <source>
        <dbReference type="EMBL" id="AGO47289.1"/>
    </source>
</evidence>
<sequence length="172" mass="19665">MNCVNCAHFKFHLKGNINTGLCSHWVESVDAVYSCDSYTRYIGTASHDPLSINGKTYPHFIALNKGYDWGTGLPLPFRTICAIAAIYKIDISLLEQFKNRNLTNKRKLNLKVKRVAIHRPVKRFKSVDAVKMLIIDELYKSHELHSTGFISDTTHNVLYSTLSELKTHIQRL</sequence>
<evidence type="ECO:0000313" key="2">
    <source>
        <dbReference type="Proteomes" id="UP000014733"/>
    </source>
</evidence>
<reference evidence="1 2" key="1">
    <citation type="journal article" date="2013" name="Proc. Natl. Acad. Sci. U.S.A.">
        <title>Twelve previously unknown phage genera are ubiquitous in global oceans.</title>
        <authorList>
            <person name="Holmfeldt K."/>
            <person name="Solonenko N."/>
            <person name="Shah M."/>
            <person name="Corrier K."/>
            <person name="Riemann L."/>
            <person name="Verberkmoes N.C."/>
            <person name="Sullivan M.B."/>
        </authorList>
    </citation>
    <scope>NUCLEOTIDE SEQUENCE [LARGE SCALE GENOMIC DNA]</scope>
    <source>
        <strain evidence="1">Phi12:2</strain>
    </source>
</reference>
<proteinExistence type="predicted"/>
<accession>R9ZVR8</accession>
<dbReference type="RefSeq" id="YP_008241494.1">
    <property type="nucleotide sequence ID" value="NC_021797.1"/>
</dbReference>
<dbReference type="Proteomes" id="UP000014733">
    <property type="component" value="Segment"/>
</dbReference>
<dbReference type="OrthoDB" id="30776at10239"/>
<dbReference type="KEGG" id="vg:16880840"/>
<dbReference type="GeneID" id="16880840"/>
<protein>
    <submittedName>
        <fullName evidence="1">Uncharacterized protein</fullName>
    </submittedName>
</protein>
<keyword evidence="2" id="KW-1185">Reference proteome</keyword>
<reference evidence="2" key="2">
    <citation type="submission" date="2013-03" db="EMBL/GenBank/DDBJ databases">
        <title>The Cellulophaga phages: a novel, diverse, and globally ubiquitous model system.</title>
        <authorList>
            <person name="Holmfeldt K."/>
            <person name="Solonenko N."/>
            <person name="Shah M."/>
            <person name="Corrier K."/>
            <person name="Riemann L."/>
            <person name="VerBerkmoes N.C."/>
            <person name="Sullivan M.B."/>
        </authorList>
    </citation>
    <scope>NUCLEOTIDE SEQUENCE [LARGE SCALE GENOMIC DNA]</scope>
</reference>
<dbReference type="EMBL" id="KC821606">
    <property type="protein sequence ID" value="AGO47289.1"/>
    <property type="molecule type" value="Genomic_DNA"/>
</dbReference>
<gene>
    <name evidence="1" type="ORF">Phi12:2_gp12</name>
</gene>